<comment type="catalytic activity">
    <reaction evidence="5">
        <text>GMP + ATP = GDP + ADP</text>
        <dbReference type="Rhea" id="RHEA:20780"/>
        <dbReference type="ChEBI" id="CHEBI:30616"/>
        <dbReference type="ChEBI" id="CHEBI:58115"/>
        <dbReference type="ChEBI" id="CHEBI:58189"/>
        <dbReference type="ChEBI" id="CHEBI:456216"/>
        <dbReference type="EC" id="2.7.4.8"/>
    </reaction>
</comment>
<dbReference type="SUPFAM" id="SSF52540">
    <property type="entry name" value="P-loop containing nucleoside triphosphate hydrolases"/>
    <property type="match status" value="1"/>
</dbReference>
<dbReference type="OMA" id="HFFEHVK"/>
<comment type="function">
    <text evidence="1">Essential for recycling GMP and indirectly, cGMP.</text>
</comment>
<proteinExistence type="inferred from homology"/>
<dbReference type="InterPro" id="IPR027417">
    <property type="entry name" value="P-loop_NTPase"/>
</dbReference>
<evidence type="ECO:0000256" key="5">
    <source>
        <dbReference type="ARBA" id="ARBA00048594"/>
    </source>
</evidence>
<evidence type="ECO:0000256" key="2">
    <source>
        <dbReference type="ARBA" id="ARBA00005790"/>
    </source>
</evidence>
<dbReference type="Gene3D" id="3.40.50.300">
    <property type="entry name" value="P-loop containing nucleotide triphosphate hydrolases"/>
    <property type="match status" value="1"/>
</dbReference>
<sequence length="196" mass="22503">MKDNKVFVITGATGVGKTTIARYLQENYRMPRVITHTTRRPREREVNGIAYYFETDDSFENNHYLERVTYAGAKYGSSYEGLDRAWQKSQYITIVLDTAGAITYAQELGSRAIIIFVTVTSPSVLVDRVQVRGDDPHAVKQRVASPEFLRDMKLPQNLKGRAYELVNDDWSKTKTRLDLLVTDIMHGRRLPKKQLE</sequence>
<evidence type="ECO:0000313" key="7">
    <source>
        <dbReference type="Proteomes" id="UP000323274"/>
    </source>
</evidence>
<dbReference type="InterPro" id="IPR008144">
    <property type="entry name" value="Guanylate_kin-like_dom"/>
</dbReference>
<dbReference type="SMART" id="SM00382">
    <property type="entry name" value="AAA"/>
    <property type="match status" value="1"/>
</dbReference>
<evidence type="ECO:0000313" key="6">
    <source>
        <dbReference type="EMBL" id="GDZ84458.1"/>
    </source>
</evidence>
<dbReference type="GO" id="GO:0004385">
    <property type="term" value="F:GMP kinase activity"/>
    <property type="evidence" value="ECO:0007669"/>
    <property type="project" value="UniProtKB-EC"/>
</dbReference>
<dbReference type="Proteomes" id="UP000323274">
    <property type="component" value="Unassembled WGS sequence"/>
</dbReference>
<gene>
    <name evidence="6" type="primary">gmk2</name>
    <name evidence="6" type="ORF">LCIT_17000</name>
</gene>
<dbReference type="AlphaFoldDB" id="A0A5A5U1X6"/>
<dbReference type="GO" id="GO:0005829">
    <property type="term" value="C:cytosol"/>
    <property type="evidence" value="ECO:0007669"/>
    <property type="project" value="TreeGrafter"/>
</dbReference>
<evidence type="ECO:0000256" key="1">
    <source>
        <dbReference type="ARBA" id="ARBA00003531"/>
    </source>
</evidence>
<dbReference type="GeneID" id="61102866"/>
<protein>
    <submittedName>
        <fullName evidence="6">Guanylate kinase</fullName>
    </submittedName>
</protein>
<comment type="similarity">
    <text evidence="2">Belongs to the guanylate kinase family.</text>
</comment>
<dbReference type="SMART" id="SM00072">
    <property type="entry name" value="GuKc"/>
    <property type="match status" value="1"/>
</dbReference>
<dbReference type="PROSITE" id="PS50052">
    <property type="entry name" value="GUANYLATE_KINASE_2"/>
    <property type="match status" value="1"/>
</dbReference>
<keyword evidence="3" id="KW-0808">Transferase</keyword>
<evidence type="ECO:0000256" key="3">
    <source>
        <dbReference type="ARBA" id="ARBA00022679"/>
    </source>
</evidence>
<keyword evidence="4 6" id="KW-0418">Kinase</keyword>
<dbReference type="Pfam" id="PF00625">
    <property type="entry name" value="Guanylate_kin"/>
    <property type="match status" value="1"/>
</dbReference>
<dbReference type="PANTHER" id="PTHR23117">
    <property type="entry name" value="GUANYLATE KINASE-RELATED"/>
    <property type="match status" value="1"/>
</dbReference>
<comment type="caution">
    <text evidence="6">The sequence shown here is derived from an EMBL/GenBank/DDBJ whole genome shotgun (WGS) entry which is preliminary data.</text>
</comment>
<dbReference type="InterPro" id="IPR008145">
    <property type="entry name" value="GK/Ca_channel_bsu"/>
</dbReference>
<evidence type="ECO:0000256" key="4">
    <source>
        <dbReference type="ARBA" id="ARBA00022777"/>
    </source>
</evidence>
<dbReference type="PANTHER" id="PTHR23117:SF13">
    <property type="entry name" value="GUANYLATE KINASE"/>
    <property type="match status" value="1"/>
</dbReference>
<dbReference type="InterPro" id="IPR003593">
    <property type="entry name" value="AAA+_ATPase"/>
</dbReference>
<name>A0A5A5U1X6_LEUCI</name>
<dbReference type="EMBL" id="BJJW01000010">
    <property type="protein sequence ID" value="GDZ84458.1"/>
    <property type="molecule type" value="Genomic_DNA"/>
</dbReference>
<reference evidence="6 7" key="1">
    <citation type="submission" date="2019-04" db="EMBL/GenBank/DDBJ databases">
        <title>A pseudo-fructophilic Leuconostoc citreum strain F192-5 isolated from peel of satsuma mandarin: the first report for isolation and characterization of strain-dependent fructophilic-like characteristics.</title>
        <authorList>
            <person name="Maeno S."/>
            <person name="Tanizawa Y."/>
            <person name="Kajikawa A."/>
            <person name="Kanesaki Y."/>
            <person name="Kubota E."/>
            <person name="Arita M."/>
            <person name="Leon D."/>
            <person name="Endo A."/>
        </authorList>
    </citation>
    <scope>NUCLEOTIDE SEQUENCE [LARGE SCALE GENOMIC DNA]</scope>
    <source>
        <strain evidence="6 7">F192-5</strain>
    </source>
</reference>
<accession>A0A5A5U1X6</accession>
<organism evidence="6 7">
    <name type="scientific">Leuconostoc citreum</name>
    <dbReference type="NCBI Taxonomy" id="33964"/>
    <lineage>
        <taxon>Bacteria</taxon>
        <taxon>Bacillati</taxon>
        <taxon>Bacillota</taxon>
        <taxon>Bacilli</taxon>
        <taxon>Lactobacillales</taxon>
        <taxon>Lactobacillaceae</taxon>
        <taxon>Leuconostoc</taxon>
    </lineage>
</organism>
<dbReference type="RefSeq" id="WP_004903765.1">
    <property type="nucleotide sequence ID" value="NZ_BJJW01000010.1"/>
</dbReference>